<evidence type="ECO:0000256" key="3">
    <source>
        <dbReference type="ARBA" id="ARBA00022723"/>
    </source>
</evidence>
<comment type="function">
    <text evidence="10">A type II topoisomerase that negatively supercoils closed circular double-stranded (ds) DNA in an ATP-dependent manner to modulate DNA topology and maintain chromosomes in an underwound state. Negative supercoiling favors strand separation, and DNA replication, transcription, recombination and repair, all of which involve strand separation. Also able to catalyze the interconversion of other topological isomers of dsDNA rings, including catenanes and knotted rings. Type II topoisomerases break and join 2 DNA strands simultaneously in an ATP-dependent manner.</text>
</comment>
<dbReference type="InterPro" id="IPR018522">
    <property type="entry name" value="TopoIIA_CS"/>
</dbReference>
<dbReference type="SUPFAM" id="SSF56719">
    <property type="entry name" value="Type II DNA topoisomerase"/>
    <property type="match status" value="1"/>
</dbReference>
<keyword evidence="3 10" id="KW-0479">Metal-binding</keyword>
<keyword evidence="7 10" id="KW-0799">Topoisomerase</keyword>
<dbReference type="InterPro" id="IPR003594">
    <property type="entry name" value="HATPase_dom"/>
</dbReference>
<gene>
    <name evidence="10 12" type="primary">gyrB</name>
    <name evidence="12" type="ORF">QU605_05795</name>
</gene>
<evidence type="ECO:0000256" key="8">
    <source>
        <dbReference type="ARBA" id="ARBA00023125"/>
    </source>
</evidence>
<evidence type="ECO:0000259" key="11">
    <source>
        <dbReference type="PROSITE" id="PS50880"/>
    </source>
</evidence>
<feature type="domain" description="Toprim" evidence="11">
    <location>
        <begin position="430"/>
        <end position="549"/>
    </location>
</feature>
<dbReference type="EMBL" id="JAUDUY010000002">
    <property type="protein sequence ID" value="MDM9630971.1"/>
    <property type="molecule type" value="Genomic_DNA"/>
</dbReference>
<protein>
    <recommendedName>
        <fullName evidence="10">DNA gyrase subunit B</fullName>
        <ecNumber evidence="10">5.6.2.2</ecNumber>
    </recommendedName>
</protein>
<sequence length="649" mass="72472">MSEQENKKAYGADSIQALEGIEHVRMRPSMYIGDVGVRGLHHLVYEVVDNSIDEAMGGYCDTIHVTINEDNSVTVEDNGRGIPVGLHKKEGVSALEVVMTKIGAGGKFDKDSYKVSGGLHGVGVSVVNALSNHLKATVHREGKVWEQEYERGKSLYPVKSIGDSDKTGTVVTFHPDEEIFQQTIEFSYDTLANRMRELSYLNKGITISITDRRVKDKDNEGEFKNETFKSEEGLKEFIRFLDGNREPLIQNVISMEGEKNDIPVEVAMIYNSSYTENLHSYVNNINTHEGGTHLSGFRRGLTTTLKKYADNSGMLDKVKFEVSGDDFREGLTAIVSVKVAEPQFEGQTKTKLGNREVSSAVSQAVSEMLTNYLEEHPDDAKVVVQKVILAAQARHAAAKAREMVQRKNPMSGGGLPGKLADCSEQDPEKCEIFLVEGDSAGGTAKMGRDRNIQAILPLRGKILNVEKAMQHKVFENEEIKNIYTALGVTIGTEEDSKALNLEKLRYHKVVIMCDADVDGSHIETLILTFFFRYMRELIEGGHVYIATPPLYLVKKGNKKRYAWDDKERDTIATEFGNSGVGIQRYKGLGEMNAVQLWDTTMNPEFRTLRQVTIENATESDRIFSMLMGDEVPPRREFIEQNAIYANIDA</sequence>
<evidence type="ECO:0000256" key="4">
    <source>
        <dbReference type="ARBA" id="ARBA00022741"/>
    </source>
</evidence>
<dbReference type="InterPro" id="IPR011557">
    <property type="entry name" value="GyrB"/>
</dbReference>
<dbReference type="SUPFAM" id="SSF54211">
    <property type="entry name" value="Ribosomal protein S5 domain 2-like"/>
    <property type="match status" value="1"/>
</dbReference>
<dbReference type="PROSITE" id="PS00177">
    <property type="entry name" value="TOPOISOMERASE_II"/>
    <property type="match status" value="1"/>
</dbReference>
<evidence type="ECO:0000313" key="12">
    <source>
        <dbReference type="EMBL" id="MDM9630971.1"/>
    </source>
</evidence>
<feature type="binding site" evidence="10">
    <location>
        <position position="516"/>
    </location>
    <ligand>
        <name>Mg(2+)</name>
        <dbReference type="ChEBI" id="CHEBI:18420"/>
        <label>2</label>
    </ligand>
</feature>
<keyword evidence="8" id="KW-0238">DNA-binding</keyword>
<keyword evidence="6 10" id="KW-0460">Magnesium</keyword>
<dbReference type="NCBIfam" id="TIGR01059">
    <property type="entry name" value="gyrB"/>
    <property type="match status" value="1"/>
</dbReference>
<comment type="similarity">
    <text evidence="2 10">Belongs to the type II topoisomerase GyrB family.</text>
</comment>
<dbReference type="PRINTS" id="PR01159">
    <property type="entry name" value="DNAGYRASEB"/>
</dbReference>
<dbReference type="SMART" id="SM00387">
    <property type="entry name" value="HATPase_c"/>
    <property type="match status" value="1"/>
</dbReference>
<dbReference type="CDD" id="cd03366">
    <property type="entry name" value="TOPRIM_TopoIIA_GyrB"/>
    <property type="match status" value="1"/>
</dbReference>
<dbReference type="InterPro" id="IPR036890">
    <property type="entry name" value="HATPase_C_sf"/>
</dbReference>
<dbReference type="PROSITE" id="PS50880">
    <property type="entry name" value="TOPRIM"/>
    <property type="match status" value="1"/>
</dbReference>
<feature type="binding site" evidence="10">
    <location>
        <position position="436"/>
    </location>
    <ligand>
        <name>Mg(2+)</name>
        <dbReference type="ChEBI" id="CHEBI:18420"/>
        <label>1</label>
        <note>catalytic</note>
    </ligand>
</feature>
<comment type="miscellaneous">
    <text evidence="10">Few gyrases are as efficient as E.coli at forming negative supercoils. Not all organisms have 2 type II topoisomerases; in organisms with a single type II topoisomerase this enzyme also has to decatenate newly replicated chromosomes.</text>
</comment>
<dbReference type="Gene3D" id="3.30.230.10">
    <property type="match status" value="1"/>
</dbReference>
<dbReference type="Pfam" id="PF02518">
    <property type="entry name" value="HATPase_c"/>
    <property type="match status" value="1"/>
</dbReference>
<feature type="binding site" evidence="10">
    <location>
        <position position="514"/>
    </location>
    <ligand>
        <name>Mg(2+)</name>
        <dbReference type="ChEBI" id="CHEBI:18420"/>
        <label>1</label>
        <note>catalytic</note>
    </ligand>
</feature>
<evidence type="ECO:0000256" key="10">
    <source>
        <dbReference type="HAMAP-Rule" id="MF_01898"/>
    </source>
</evidence>
<comment type="catalytic activity">
    <reaction evidence="1 10">
        <text>ATP-dependent breakage, passage and rejoining of double-stranded DNA.</text>
        <dbReference type="EC" id="5.6.2.2"/>
    </reaction>
</comment>
<dbReference type="SUPFAM" id="SSF55874">
    <property type="entry name" value="ATPase domain of HSP90 chaperone/DNA topoisomerase II/histidine kinase"/>
    <property type="match status" value="1"/>
</dbReference>
<dbReference type="InterPro" id="IPR013759">
    <property type="entry name" value="Topo_IIA_B_C"/>
</dbReference>
<feature type="binding site" evidence="10">
    <location>
        <position position="514"/>
    </location>
    <ligand>
        <name>Mg(2+)</name>
        <dbReference type="ChEBI" id="CHEBI:18420"/>
        <label>2</label>
    </ligand>
</feature>
<comment type="subunit">
    <text evidence="10">Heterotetramer, composed of two GyrA and two GyrB chains. In the heterotetramer, GyrA contains the active site tyrosine that forms a transient covalent intermediate with DNA, while GyrB binds cofactors and catalyzes ATP hydrolysis.</text>
</comment>
<dbReference type="Pfam" id="PF01751">
    <property type="entry name" value="Toprim"/>
    <property type="match status" value="1"/>
</dbReference>
<dbReference type="CDD" id="cd00822">
    <property type="entry name" value="TopoII_Trans_DNA_gyrase"/>
    <property type="match status" value="1"/>
</dbReference>
<comment type="cofactor">
    <cofactor evidence="10">
        <name>Mg(2+)</name>
        <dbReference type="ChEBI" id="CHEBI:18420"/>
    </cofactor>
    <cofactor evidence="10">
        <name>Mn(2+)</name>
        <dbReference type="ChEBI" id="CHEBI:29035"/>
    </cofactor>
    <cofactor evidence="10">
        <name>Ca(2+)</name>
        <dbReference type="ChEBI" id="CHEBI:29108"/>
    </cofactor>
    <text evidence="10">Binds two Mg(2+) per subunit. The magnesium ions form salt bridges with both the protein and the DNA. Can also accept other divalent metal cations, such as Mn(2+) or Ca(2+).</text>
</comment>
<dbReference type="HAMAP" id="MF_01898">
    <property type="entry name" value="GyrB"/>
    <property type="match status" value="1"/>
</dbReference>
<feature type="site" description="Interaction with DNA" evidence="10">
    <location>
        <position position="461"/>
    </location>
</feature>
<evidence type="ECO:0000256" key="2">
    <source>
        <dbReference type="ARBA" id="ARBA00010708"/>
    </source>
</evidence>
<dbReference type="PRINTS" id="PR00418">
    <property type="entry name" value="TPI2FAMILY"/>
</dbReference>
<dbReference type="InterPro" id="IPR013760">
    <property type="entry name" value="Topo_IIA-like_dom_sf"/>
</dbReference>
<dbReference type="GO" id="GO:0003918">
    <property type="term" value="F:DNA topoisomerase type II (double strand cut, ATP-hydrolyzing) activity"/>
    <property type="evidence" value="ECO:0007669"/>
    <property type="project" value="UniProtKB-EC"/>
</dbReference>
<dbReference type="Proteomes" id="UP001174839">
    <property type="component" value="Unassembled WGS sequence"/>
</dbReference>
<dbReference type="Pfam" id="PF00204">
    <property type="entry name" value="DNA_gyraseB"/>
    <property type="match status" value="1"/>
</dbReference>
<dbReference type="InterPro" id="IPR006171">
    <property type="entry name" value="TOPRIM_dom"/>
</dbReference>
<dbReference type="NCBIfam" id="NF011501">
    <property type="entry name" value="PRK14939.1"/>
    <property type="match status" value="1"/>
</dbReference>
<evidence type="ECO:0000313" key="13">
    <source>
        <dbReference type="Proteomes" id="UP001174839"/>
    </source>
</evidence>
<keyword evidence="5 10" id="KW-0067">ATP-binding</keyword>
<dbReference type="InterPro" id="IPR000565">
    <property type="entry name" value="Topo_IIA_B"/>
</dbReference>
<evidence type="ECO:0000256" key="9">
    <source>
        <dbReference type="ARBA" id="ARBA00023235"/>
    </source>
</evidence>
<comment type="subcellular location">
    <subcellularLocation>
        <location evidence="10">Cytoplasm</location>
    </subcellularLocation>
</comment>
<dbReference type="RefSeq" id="WP_289724331.1">
    <property type="nucleotide sequence ID" value="NZ_JAUDUY010000002.1"/>
</dbReference>
<dbReference type="InterPro" id="IPR002288">
    <property type="entry name" value="DNA_gyrase_B_C"/>
</dbReference>
<evidence type="ECO:0000256" key="7">
    <source>
        <dbReference type="ARBA" id="ARBA00023029"/>
    </source>
</evidence>
<reference evidence="12" key="1">
    <citation type="submission" date="2023-06" db="EMBL/GenBank/DDBJ databases">
        <title>Robiginitalea aurantiacus sp. nov. and Algoriphagus sediminis sp. nov., isolated from coastal sediment.</title>
        <authorList>
            <person name="Zhou Z.Y."/>
            <person name="An J."/>
            <person name="Jia Y.W."/>
            <person name="Du Z.J."/>
        </authorList>
    </citation>
    <scope>NUCLEOTIDE SEQUENCE</scope>
    <source>
        <strain evidence="12">M39</strain>
    </source>
</reference>
<evidence type="ECO:0000256" key="6">
    <source>
        <dbReference type="ARBA" id="ARBA00022842"/>
    </source>
</evidence>
<keyword evidence="9 10" id="KW-0413">Isomerase</keyword>
<dbReference type="InterPro" id="IPR020568">
    <property type="entry name" value="Ribosomal_Su5_D2-typ_SF"/>
</dbReference>
<name>A0ABT7WDI8_9FLAO</name>
<dbReference type="Pfam" id="PF00986">
    <property type="entry name" value="DNA_gyraseB_C"/>
    <property type="match status" value="1"/>
</dbReference>
<dbReference type="PANTHER" id="PTHR45866">
    <property type="entry name" value="DNA GYRASE/TOPOISOMERASE SUBUNIT B"/>
    <property type="match status" value="1"/>
</dbReference>
<organism evidence="12 13">
    <name type="scientific">Robiginitalea aurantiaca</name>
    <dbReference type="NCBI Taxonomy" id="3056915"/>
    <lineage>
        <taxon>Bacteria</taxon>
        <taxon>Pseudomonadati</taxon>
        <taxon>Bacteroidota</taxon>
        <taxon>Flavobacteriia</taxon>
        <taxon>Flavobacteriales</taxon>
        <taxon>Flavobacteriaceae</taxon>
        <taxon>Robiginitalea</taxon>
    </lineage>
</organism>
<dbReference type="InterPro" id="IPR001241">
    <property type="entry name" value="Topo_IIA"/>
</dbReference>
<keyword evidence="4 10" id="KW-0547">Nucleotide-binding</keyword>
<comment type="caution">
    <text evidence="12">The sequence shown here is derived from an EMBL/GenBank/DDBJ whole genome shotgun (WGS) entry which is preliminary data.</text>
</comment>
<dbReference type="SMART" id="SM00433">
    <property type="entry name" value="TOP2c"/>
    <property type="match status" value="1"/>
</dbReference>
<dbReference type="InterPro" id="IPR034160">
    <property type="entry name" value="TOPRIM_GyrB"/>
</dbReference>
<dbReference type="Gene3D" id="3.30.565.10">
    <property type="entry name" value="Histidine kinase-like ATPase, C-terminal domain"/>
    <property type="match status" value="1"/>
</dbReference>
<keyword evidence="10" id="KW-0963">Cytoplasm</keyword>
<feature type="site" description="Interaction with DNA" evidence="10">
    <location>
        <position position="464"/>
    </location>
</feature>
<dbReference type="NCBIfam" id="NF004189">
    <property type="entry name" value="PRK05644.1"/>
    <property type="match status" value="1"/>
</dbReference>
<dbReference type="InterPro" id="IPR014721">
    <property type="entry name" value="Ribsml_uS5_D2-typ_fold_subgr"/>
</dbReference>
<evidence type="ECO:0000256" key="1">
    <source>
        <dbReference type="ARBA" id="ARBA00000185"/>
    </source>
</evidence>
<dbReference type="Gene3D" id="3.40.50.670">
    <property type="match status" value="1"/>
</dbReference>
<dbReference type="EC" id="5.6.2.2" evidence="10"/>
<accession>A0ABT7WDI8</accession>
<dbReference type="CDD" id="cd16928">
    <property type="entry name" value="HATPase_GyrB-like"/>
    <property type="match status" value="1"/>
</dbReference>
<dbReference type="PANTHER" id="PTHR45866:SF1">
    <property type="entry name" value="DNA GYRASE SUBUNIT B, MITOCHONDRIAL"/>
    <property type="match status" value="1"/>
</dbReference>
<evidence type="ECO:0000256" key="5">
    <source>
        <dbReference type="ARBA" id="ARBA00022840"/>
    </source>
</evidence>
<proteinExistence type="inferred from homology"/>
<dbReference type="InterPro" id="IPR013506">
    <property type="entry name" value="Topo_IIA_bsu_dom2"/>
</dbReference>
<keyword evidence="13" id="KW-1185">Reference proteome</keyword>